<protein>
    <submittedName>
        <fullName evidence="3">Uncharacterized protein</fullName>
    </submittedName>
</protein>
<keyword evidence="2" id="KW-0812">Transmembrane</keyword>
<dbReference type="EMBL" id="JNBS01003051">
    <property type="protein sequence ID" value="OQR88701.1"/>
    <property type="molecule type" value="Genomic_DNA"/>
</dbReference>
<dbReference type="OrthoDB" id="75722at2759"/>
<feature type="transmembrane region" description="Helical" evidence="2">
    <location>
        <begin position="97"/>
        <end position="118"/>
    </location>
</feature>
<keyword evidence="2" id="KW-1133">Transmembrane helix</keyword>
<evidence type="ECO:0000313" key="3">
    <source>
        <dbReference type="EMBL" id="OQR88701.1"/>
    </source>
</evidence>
<accession>A0A1V9YSU9</accession>
<gene>
    <name evidence="3" type="ORF">THRCLA_22811</name>
</gene>
<name>A0A1V9YSU9_9STRA</name>
<proteinExistence type="predicted"/>
<dbReference type="AlphaFoldDB" id="A0A1V9YSU9"/>
<keyword evidence="2" id="KW-0472">Membrane</keyword>
<organism evidence="3 4">
    <name type="scientific">Thraustotheca clavata</name>
    <dbReference type="NCBI Taxonomy" id="74557"/>
    <lineage>
        <taxon>Eukaryota</taxon>
        <taxon>Sar</taxon>
        <taxon>Stramenopiles</taxon>
        <taxon>Oomycota</taxon>
        <taxon>Saprolegniomycetes</taxon>
        <taxon>Saprolegniales</taxon>
        <taxon>Achlyaceae</taxon>
        <taxon>Thraustotheca</taxon>
    </lineage>
</organism>
<reference evidence="3 4" key="1">
    <citation type="journal article" date="2014" name="Genome Biol. Evol.">
        <title>The secreted proteins of Achlya hypogyna and Thraustotheca clavata identify the ancestral oomycete secretome and reveal gene acquisitions by horizontal gene transfer.</title>
        <authorList>
            <person name="Misner I."/>
            <person name="Blouin N."/>
            <person name="Leonard G."/>
            <person name="Richards T.A."/>
            <person name="Lane C.E."/>
        </authorList>
    </citation>
    <scope>NUCLEOTIDE SEQUENCE [LARGE SCALE GENOMIC DNA]</scope>
    <source>
        <strain evidence="3 4">ATCC 34112</strain>
    </source>
</reference>
<evidence type="ECO:0000256" key="2">
    <source>
        <dbReference type="SAM" id="Phobius"/>
    </source>
</evidence>
<feature type="region of interest" description="Disordered" evidence="1">
    <location>
        <begin position="22"/>
        <end position="43"/>
    </location>
</feature>
<sequence length="135" mass="15503">MAANREDVPLLPQDVRVQTVYVGGDNPSETPSTRQVQTKQRPAQEIHPLPWFRSPELSMNKEKARLNLKRKQQALKQPERWTCSRYFASLGNGEKCVHILVLVILIATIVVILSVIFAPEEGETRRRLLRFQINC</sequence>
<comment type="caution">
    <text evidence="3">The sequence shown here is derived from an EMBL/GenBank/DDBJ whole genome shotgun (WGS) entry which is preliminary data.</text>
</comment>
<evidence type="ECO:0000256" key="1">
    <source>
        <dbReference type="SAM" id="MobiDB-lite"/>
    </source>
</evidence>
<dbReference type="Proteomes" id="UP000243217">
    <property type="component" value="Unassembled WGS sequence"/>
</dbReference>
<evidence type="ECO:0000313" key="4">
    <source>
        <dbReference type="Proteomes" id="UP000243217"/>
    </source>
</evidence>
<feature type="compositionally biased region" description="Polar residues" evidence="1">
    <location>
        <begin position="27"/>
        <end position="41"/>
    </location>
</feature>
<keyword evidence="4" id="KW-1185">Reference proteome</keyword>